<keyword evidence="2" id="KW-1185">Reference proteome</keyword>
<evidence type="ECO:0000313" key="1">
    <source>
        <dbReference type="EMBL" id="MCD7454303.1"/>
    </source>
</evidence>
<feature type="non-terminal residue" evidence="1">
    <location>
        <position position="56"/>
    </location>
</feature>
<proteinExistence type="predicted"/>
<gene>
    <name evidence="1" type="ORF">HAX54_024267</name>
</gene>
<reference evidence="1 2" key="1">
    <citation type="journal article" date="2021" name="BMC Genomics">
        <title>Datura genome reveals duplications of psychoactive alkaloid biosynthetic genes and high mutation rate following tissue culture.</title>
        <authorList>
            <person name="Rajewski A."/>
            <person name="Carter-House D."/>
            <person name="Stajich J."/>
            <person name="Litt A."/>
        </authorList>
    </citation>
    <scope>NUCLEOTIDE SEQUENCE [LARGE SCALE GENOMIC DNA]</scope>
    <source>
        <strain evidence="1">AR-01</strain>
    </source>
</reference>
<dbReference type="EMBL" id="JACEIK010000296">
    <property type="protein sequence ID" value="MCD7454303.1"/>
    <property type="molecule type" value="Genomic_DNA"/>
</dbReference>
<evidence type="ECO:0000313" key="2">
    <source>
        <dbReference type="Proteomes" id="UP000823775"/>
    </source>
</evidence>
<dbReference type="Proteomes" id="UP000823775">
    <property type="component" value="Unassembled WGS sequence"/>
</dbReference>
<organism evidence="1 2">
    <name type="scientific">Datura stramonium</name>
    <name type="common">Jimsonweed</name>
    <name type="synonym">Common thornapple</name>
    <dbReference type="NCBI Taxonomy" id="4076"/>
    <lineage>
        <taxon>Eukaryota</taxon>
        <taxon>Viridiplantae</taxon>
        <taxon>Streptophyta</taxon>
        <taxon>Embryophyta</taxon>
        <taxon>Tracheophyta</taxon>
        <taxon>Spermatophyta</taxon>
        <taxon>Magnoliopsida</taxon>
        <taxon>eudicotyledons</taxon>
        <taxon>Gunneridae</taxon>
        <taxon>Pentapetalae</taxon>
        <taxon>asterids</taxon>
        <taxon>lamiids</taxon>
        <taxon>Solanales</taxon>
        <taxon>Solanaceae</taxon>
        <taxon>Solanoideae</taxon>
        <taxon>Datureae</taxon>
        <taxon>Datura</taxon>
    </lineage>
</organism>
<feature type="non-terminal residue" evidence="1">
    <location>
        <position position="1"/>
    </location>
</feature>
<name>A0ABS8S681_DATST</name>
<accession>A0ABS8S681</accession>
<sequence>TTTTAGLSLRRWDRSSGSICAQRKWRDRMDEVLLGLAVTQRQLLHSSADEVVSFIC</sequence>
<protein>
    <submittedName>
        <fullName evidence="1">Uncharacterized protein</fullName>
    </submittedName>
</protein>
<comment type="caution">
    <text evidence="1">The sequence shown here is derived from an EMBL/GenBank/DDBJ whole genome shotgun (WGS) entry which is preliminary data.</text>
</comment>